<sequence>MRYTFPSQLLLKSGVRFGPQLGQQTLVEGSILKRCFSSNSLAHARTPGSIFGWNIFGKIKKPFLQKQEESNNETPPNNKEPTEVKPAEWVSIEDNLSSSLEAPAKKIVLTKDQISQIFYEQIRTNHPDSKESSTAEDLLTLSIKDPKIKLKVLPSLEEALNEASSSKLYNYPNRNLNNSQTVQDVFAYYVLEEERVGAFAGFPLEQFFRKLKESSANDPTAALPPNLVFKPYVPKQRKHRDVIPGCKHIPKKVKTSMPKKGGDKRLPPRHLRNHL</sequence>
<proteinExistence type="predicted"/>
<dbReference type="EMBL" id="QTSX02002219">
    <property type="protein sequence ID" value="KAJ9077127.1"/>
    <property type="molecule type" value="Genomic_DNA"/>
</dbReference>
<keyword evidence="2" id="KW-1185">Reference proteome</keyword>
<evidence type="ECO:0000313" key="1">
    <source>
        <dbReference type="EMBL" id="KAJ9077127.1"/>
    </source>
</evidence>
<name>A0ACC2TRI2_9FUNG</name>
<comment type="caution">
    <text evidence="1">The sequence shown here is derived from an EMBL/GenBank/DDBJ whole genome shotgun (WGS) entry which is preliminary data.</text>
</comment>
<protein>
    <submittedName>
        <fullName evidence="1">Uncharacterized protein</fullName>
    </submittedName>
</protein>
<evidence type="ECO:0000313" key="2">
    <source>
        <dbReference type="Proteomes" id="UP001165960"/>
    </source>
</evidence>
<gene>
    <name evidence="1" type="ORF">DSO57_1019708</name>
</gene>
<organism evidence="1 2">
    <name type="scientific">Entomophthora muscae</name>
    <dbReference type="NCBI Taxonomy" id="34485"/>
    <lineage>
        <taxon>Eukaryota</taxon>
        <taxon>Fungi</taxon>
        <taxon>Fungi incertae sedis</taxon>
        <taxon>Zoopagomycota</taxon>
        <taxon>Entomophthoromycotina</taxon>
        <taxon>Entomophthoromycetes</taxon>
        <taxon>Entomophthorales</taxon>
        <taxon>Entomophthoraceae</taxon>
        <taxon>Entomophthora</taxon>
    </lineage>
</organism>
<accession>A0ACC2TRI2</accession>
<dbReference type="Proteomes" id="UP001165960">
    <property type="component" value="Unassembled WGS sequence"/>
</dbReference>
<reference evidence="1" key="1">
    <citation type="submission" date="2022-04" db="EMBL/GenBank/DDBJ databases">
        <title>Genome of the entomopathogenic fungus Entomophthora muscae.</title>
        <authorList>
            <person name="Elya C."/>
            <person name="Lovett B.R."/>
            <person name="Lee E."/>
            <person name="Macias A.M."/>
            <person name="Hajek A.E."/>
            <person name="De Bivort B.L."/>
            <person name="Kasson M.T."/>
            <person name="De Fine Licht H.H."/>
            <person name="Stajich J.E."/>
        </authorList>
    </citation>
    <scope>NUCLEOTIDE SEQUENCE</scope>
    <source>
        <strain evidence="1">Berkeley</strain>
    </source>
</reference>